<dbReference type="FunFam" id="3.30.565.10:FF:000010">
    <property type="entry name" value="Sensor histidine kinase RcsC"/>
    <property type="match status" value="1"/>
</dbReference>
<dbReference type="InterPro" id="IPR036890">
    <property type="entry name" value="HATPase_C_sf"/>
</dbReference>
<feature type="transmembrane region" description="Helical" evidence="9">
    <location>
        <begin position="189"/>
        <end position="207"/>
    </location>
</feature>
<dbReference type="InterPro" id="IPR003661">
    <property type="entry name" value="HisK_dim/P_dom"/>
</dbReference>
<keyword evidence="9" id="KW-0812">Transmembrane</keyword>
<dbReference type="GO" id="GO:0006355">
    <property type="term" value="P:regulation of DNA-templated transcription"/>
    <property type="evidence" value="ECO:0007669"/>
    <property type="project" value="InterPro"/>
</dbReference>
<keyword evidence="3 7" id="KW-0597">Phosphoprotein</keyword>
<evidence type="ECO:0000256" key="1">
    <source>
        <dbReference type="ARBA" id="ARBA00000085"/>
    </source>
</evidence>
<feature type="transmembrane region" description="Helical" evidence="9">
    <location>
        <begin position="214"/>
        <end position="239"/>
    </location>
</feature>
<dbReference type="InterPro" id="IPR003594">
    <property type="entry name" value="HATPase_dom"/>
</dbReference>
<dbReference type="PANTHER" id="PTHR43047">
    <property type="entry name" value="TWO-COMPONENT HISTIDINE PROTEIN KINASE"/>
    <property type="match status" value="1"/>
</dbReference>
<dbReference type="SUPFAM" id="SSF55874">
    <property type="entry name" value="ATPase domain of HSP90 chaperone/DNA topoisomerase II/histidine kinase"/>
    <property type="match status" value="1"/>
</dbReference>
<dbReference type="Gene3D" id="1.10.287.130">
    <property type="match status" value="1"/>
</dbReference>
<comment type="caution">
    <text evidence="13">The sequence shown here is derived from an EMBL/GenBank/DDBJ whole genome shotgun (WGS) entry which is preliminary data.</text>
</comment>
<feature type="modified residue" description="4-aspartylphosphate" evidence="7">
    <location>
        <position position="760"/>
    </location>
</feature>
<dbReference type="InterPro" id="IPR036097">
    <property type="entry name" value="HisK_dim/P_sf"/>
</dbReference>
<dbReference type="CDD" id="cd00082">
    <property type="entry name" value="HisKA"/>
    <property type="match status" value="1"/>
</dbReference>
<dbReference type="PRINTS" id="PR00344">
    <property type="entry name" value="BCTRLSENSOR"/>
</dbReference>
<dbReference type="CDD" id="cd22890">
    <property type="entry name" value="ChiS-DBD"/>
    <property type="match status" value="1"/>
</dbReference>
<dbReference type="InterPro" id="IPR000014">
    <property type="entry name" value="PAS"/>
</dbReference>
<keyword evidence="9" id="KW-1133">Transmembrane helix</keyword>
<name>A0A2A5AV81_9GAMM</name>
<dbReference type="Proteomes" id="UP000218327">
    <property type="component" value="Unassembled WGS sequence"/>
</dbReference>
<feature type="transmembrane region" description="Helical" evidence="9">
    <location>
        <begin position="308"/>
        <end position="326"/>
    </location>
</feature>
<dbReference type="SUPFAM" id="SSF55785">
    <property type="entry name" value="PYP-like sensor domain (PAS domain)"/>
    <property type="match status" value="1"/>
</dbReference>
<keyword evidence="5" id="KW-0418">Kinase</keyword>
<feature type="signal peptide" evidence="10">
    <location>
        <begin position="1"/>
        <end position="25"/>
    </location>
</feature>
<dbReference type="SMART" id="SM00388">
    <property type="entry name" value="HisKA"/>
    <property type="match status" value="1"/>
</dbReference>
<dbReference type="Pfam" id="PF00072">
    <property type="entry name" value="Response_reg"/>
    <property type="match status" value="1"/>
</dbReference>
<keyword evidence="9" id="KW-0472">Membrane</keyword>
<evidence type="ECO:0000256" key="5">
    <source>
        <dbReference type="ARBA" id="ARBA00022777"/>
    </source>
</evidence>
<dbReference type="InterPro" id="IPR001789">
    <property type="entry name" value="Sig_transdc_resp-reg_receiver"/>
</dbReference>
<sequence>MRYYPRFRSVCLTLMLLTLATISYGQSQLADGAMDLGGDWQFRLGDSPIDENGDFLWLNDAWDDPAWTTTDSPYFAFEQRRESRKAWIRIELPAPPIPNALFVNVVGIFETFQNEQLIYRFGTLTQEDDIDYFARMVHTIPLQAGVVKQIISFRVHSDRLGVGIRVSSAQLVNAEQKIGELAASEVDNILFGSLFIFLGIFSLFLFVKNSFEKIYLGYGVFTLGMGCWTWSTTVLLHWLIYAPELWFYIYQISLYTATAGFFYFSEQILNPELKKYARFLWISHLLCLIAAAIQDQLPGMNWSDANRWYFIYQPVSQIAMLGVLLWNARTGSSEAKQLLFSQVLMLFFGVAEMLDFHLLADYRPSLLPFGVFLTVVIQGRILLRRYTSMNRKLAQYSLQLESRTEELEDSNRALLQMDRLKNEFLANTSHELRTPLHGMTGLAEGMLDDVRNDAVTSTSENSKRDSLQKNLNFIVQSGQRLSRLVDDILDFSRMEHDDLKLQTKAVDLRAMVDVIFVLCQPLVDHKPVELKMELPHDCPPVEADEYRLQQILYNLLGNAIKFTHAGEVRVTAAVENDKLRIQVHDTGIGIDSEYLQNIFESFQQVDSVSKSYSCIGLGLSITRKLVEMHEGEIFAESVLGKGSCFTLLLPISSKQLAVTDSVERDKAQFSKSTFPNLRNNAVKQTGGAGSIATVDLSLGNAPGISQKSYNILVVDDDQINLQVVINQLSPLGYALSTAISGLDALEIIEDDGPFDLVILDLMMPKMNGYEACEHIRKQFSAVELPIILLTARSQTEDLVRGLQMGANDYLTKPFAKEELLARVKGHLTLKEAHTQLQENISLRKEIKLKEQTAQDLILAQQRLSQLLNHMDEAVCAFSQDNRISFLNTPAITQYQLDAENLIGKPLANLIPDFDIEKVMTQLQPWKSGPEGTASLARALTFSLNSMDISADVLLWETSSESGGVLIFGRAKYSTTKSGELTHSSTLPSQKSALDRRLHYLELSAETLFSSSENSSDSNSIDPAETPRTSTEIRSSLVELLNKAVHYWESTTNKTKVELAEESGLWIVHLEQRGVFRARTLERHQKLETLPKSPRWKEILQTTQFVLEHHPDDKVLRAIIEPAFESLKRRLEWQSSSIN</sequence>
<dbReference type="Gene3D" id="3.30.450.20">
    <property type="entry name" value="PAS domain"/>
    <property type="match status" value="1"/>
</dbReference>
<dbReference type="GO" id="GO:0005886">
    <property type="term" value="C:plasma membrane"/>
    <property type="evidence" value="ECO:0007669"/>
    <property type="project" value="TreeGrafter"/>
</dbReference>
<comment type="catalytic activity">
    <reaction evidence="1">
        <text>ATP + protein L-histidine = ADP + protein N-phospho-L-histidine.</text>
        <dbReference type="EC" id="2.7.13.3"/>
    </reaction>
</comment>
<dbReference type="EMBL" id="NVVJ01000053">
    <property type="protein sequence ID" value="PCJ22688.1"/>
    <property type="molecule type" value="Genomic_DNA"/>
</dbReference>
<dbReference type="CDD" id="cd00130">
    <property type="entry name" value="PAS"/>
    <property type="match status" value="1"/>
</dbReference>
<dbReference type="SMART" id="SM00091">
    <property type="entry name" value="PAS"/>
    <property type="match status" value="1"/>
</dbReference>
<evidence type="ECO:0000256" key="9">
    <source>
        <dbReference type="SAM" id="Phobius"/>
    </source>
</evidence>
<feature type="domain" description="Response regulatory" evidence="12">
    <location>
        <begin position="710"/>
        <end position="827"/>
    </location>
</feature>
<dbReference type="InterPro" id="IPR013767">
    <property type="entry name" value="PAS_fold"/>
</dbReference>
<dbReference type="GO" id="GO:0000155">
    <property type="term" value="F:phosphorelay sensor kinase activity"/>
    <property type="evidence" value="ECO:0007669"/>
    <property type="project" value="InterPro"/>
</dbReference>
<dbReference type="InterPro" id="IPR035965">
    <property type="entry name" value="PAS-like_dom_sf"/>
</dbReference>
<evidence type="ECO:0000313" key="14">
    <source>
        <dbReference type="Proteomes" id="UP000218327"/>
    </source>
</evidence>
<accession>A0A2A5AV81</accession>
<feature type="compositionally biased region" description="Low complexity" evidence="8">
    <location>
        <begin position="1010"/>
        <end position="1019"/>
    </location>
</feature>
<dbReference type="PANTHER" id="PTHR43047:SF72">
    <property type="entry name" value="OSMOSENSING HISTIDINE PROTEIN KINASE SLN1"/>
    <property type="match status" value="1"/>
</dbReference>
<dbReference type="SMART" id="SM00387">
    <property type="entry name" value="HATPase_c"/>
    <property type="match status" value="1"/>
</dbReference>
<evidence type="ECO:0000256" key="6">
    <source>
        <dbReference type="ARBA" id="ARBA00023012"/>
    </source>
</evidence>
<keyword evidence="6" id="KW-0902">Two-component regulatory system</keyword>
<evidence type="ECO:0000256" key="8">
    <source>
        <dbReference type="SAM" id="MobiDB-lite"/>
    </source>
</evidence>
<dbReference type="SMART" id="SM00448">
    <property type="entry name" value="REC"/>
    <property type="match status" value="1"/>
</dbReference>
<gene>
    <name evidence="13" type="ORF">COA96_13640</name>
</gene>
<reference evidence="14" key="1">
    <citation type="submission" date="2017-08" db="EMBL/GenBank/DDBJ databases">
        <title>A dynamic microbial community with high functional redundancy inhabits the cold, oxic subseafloor aquifer.</title>
        <authorList>
            <person name="Tully B.J."/>
            <person name="Wheat C.G."/>
            <person name="Glazer B.T."/>
            <person name="Huber J.A."/>
        </authorList>
    </citation>
    <scope>NUCLEOTIDE SEQUENCE [LARGE SCALE GENOMIC DNA]</scope>
</reference>
<feature type="region of interest" description="Disordered" evidence="8">
    <location>
        <begin position="1010"/>
        <end position="1031"/>
    </location>
</feature>
<feature type="transmembrane region" description="Helical" evidence="9">
    <location>
        <begin position="245"/>
        <end position="264"/>
    </location>
</feature>
<dbReference type="Pfam" id="PF00512">
    <property type="entry name" value="HisKA"/>
    <property type="match status" value="1"/>
</dbReference>
<evidence type="ECO:0000256" key="2">
    <source>
        <dbReference type="ARBA" id="ARBA00012438"/>
    </source>
</evidence>
<evidence type="ECO:0000256" key="3">
    <source>
        <dbReference type="ARBA" id="ARBA00022553"/>
    </source>
</evidence>
<evidence type="ECO:0000259" key="12">
    <source>
        <dbReference type="PROSITE" id="PS50110"/>
    </source>
</evidence>
<dbReference type="SUPFAM" id="SSF52172">
    <property type="entry name" value="CheY-like"/>
    <property type="match status" value="1"/>
</dbReference>
<evidence type="ECO:0000259" key="11">
    <source>
        <dbReference type="PROSITE" id="PS50109"/>
    </source>
</evidence>
<dbReference type="CDD" id="cd17574">
    <property type="entry name" value="REC_OmpR"/>
    <property type="match status" value="1"/>
</dbReference>
<dbReference type="GO" id="GO:0009927">
    <property type="term" value="F:histidine phosphotransfer kinase activity"/>
    <property type="evidence" value="ECO:0007669"/>
    <property type="project" value="TreeGrafter"/>
</dbReference>
<evidence type="ECO:0000256" key="7">
    <source>
        <dbReference type="PROSITE-ProRule" id="PRU00169"/>
    </source>
</evidence>
<dbReference type="PROSITE" id="PS50109">
    <property type="entry name" value="HIS_KIN"/>
    <property type="match status" value="1"/>
</dbReference>
<organism evidence="13 14">
    <name type="scientific">SAR86 cluster bacterium</name>
    <dbReference type="NCBI Taxonomy" id="2030880"/>
    <lineage>
        <taxon>Bacteria</taxon>
        <taxon>Pseudomonadati</taxon>
        <taxon>Pseudomonadota</taxon>
        <taxon>Gammaproteobacteria</taxon>
        <taxon>SAR86 cluster</taxon>
    </lineage>
</organism>
<proteinExistence type="predicted"/>
<dbReference type="SUPFAM" id="SSF47384">
    <property type="entry name" value="Homodimeric domain of signal transducing histidine kinase"/>
    <property type="match status" value="1"/>
</dbReference>
<dbReference type="EC" id="2.7.13.3" evidence="2"/>
<dbReference type="CDD" id="cd16922">
    <property type="entry name" value="HATPase_EvgS-ArcB-TorS-like"/>
    <property type="match status" value="1"/>
</dbReference>
<dbReference type="Gene3D" id="3.30.565.10">
    <property type="entry name" value="Histidine kinase-like ATPase, C-terminal domain"/>
    <property type="match status" value="1"/>
</dbReference>
<feature type="domain" description="Histidine kinase" evidence="11">
    <location>
        <begin position="427"/>
        <end position="653"/>
    </location>
</feature>
<evidence type="ECO:0000256" key="4">
    <source>
        <dbReference type="ARBA" id="ARBA00022679"/>
    </source>
</evidence>
<feature type="transmembrane region" description="Helical" evidence="9">
    <location>
        <begin position="276"/>
        <end position="293"/>
    </location>
</feature>
<dbReference type="AlphaFoldDB" id="A0A2A5AV81"/>
<dbReference type="InterPro" id="IPR004358">
    <property type="entry name" value="Sig_transdc_His_kin-like_C"/>
</dbReference>
<dbReference type="PROSITE" id="PS50110">
    <property type="entry name" value="RESPONSE_REGULATORY"/>
    <property type="match status" value="1"/>
</dbReference>
<dbReference type="Gene3D" id="3.40.50.2300">
    <property type="match status" value="1"/>
</dbReference>
<dbReference type="InterPro" id="IPR005467">
    <property type="entry name" value="His_kinase_dom"/>
</dbReference>
<evidence type="ECO:0000313" key="13">
    <source>
        <dbReference type="EMBL" id="PCJ22688.1"/>
    </source>
</evidence>
<dbReference type="Pfam" id="PF00989">
    <property type="entry name" value="PAS"/>
    <property type="match status" value="1"/>
</dbReference>
<feature type="transmembrane region" description="Helical" evidence="9">
    <location>
        <begin position="338"/>
        <end position="360"/>
    </location>
</feature>
<dbReference type="InterPro" id="IPR011623">
    <property type="entry name" value="7TMR_DISM_rcpt_extracell_dom1"/>
</dbReference>
<dbReference type="Pfam" id="PF02518">
    <property type="entry name" value="HATPase_c"/>
    <property type="match status" value="1"/>
</dbReference>
<dbReference type="InterPro" id="IPR011006">
    <property type="entry name" value="CheY-like_superfamily"/>
</dbReference>
<feature type="chain" id="PRO_5012020318" description="histidine kinase" evidence="10">
    <location>
        <begin position="26"/>
        <end position="1138"/>
    </location>
</feature>
<evidence type="ECO:0000256" key="10">
    <source>
        <dbReference type="SAM" id="SignalP"/>
    </source>
</evidence>
<protein>
    <recommendedName>
        <fullName evidence="2">histidine kinase</fullName>
        <ecNumber evidence="2">2.7.13.3</ecNumber>
    </recommendedName>
</protein>
<keyword evidence="10" id="KW-0732">Signal</keyword>
<keyword evidence="4" id="KW-0808">Transferase</keyword>
<dbReference type="Pfam" id="PF07695">
    <property type="entry name" value="7TMR-DISM_7TM"/>
    <property type="match status" value="1"/>
</dbReference>